<dbReference type="PANTHER" id="PTHR43300:SF6">
    <property type="entry name" value="ACETYLTRANSFERASE YVOF-RELATED"/>
    <property type="match status" value="1"/>
</dbReference>
<evidence type="ECO:0000313" key="2">
    <source>
        <dbReference type="Proteomes" id="UP001209553"/>
    </source>
</evidence>
<dbReference type="Proteomes" id="UP001209553">
    <property type="component" value="Unassembled WGS sequence"/>
</dbReference>
<dbReference type="InterPro" id="IPR011004">
    <property type="entry name" value="Trimer_LpxA-like_sf"/>
</dbReference>
<keyword evidence="2" id="KW-1185">Reference proteome</keyword>
<dbReference type="RefSeq" id="WP_262855254.1">
    <property type="nucleotide sequence ID" value="NZ_JAOPKZ010000005.1"/>
</dbReference>
<protein>
    <submittedName>
        <fullName evidence="1">Acyltransferase</fullName>
    </submittedName>
</protein>
<keyword evidence="1" id="KW-0808">Transferase</keyword>
<dbReference type="EMBL" id="JAOPKZ010000005">
    <property type="protein sequence ID" value="MCU5745845.1"/>
    <property type="molecule type" value="Genomic_DNA"/>
</dbReference>
<sequence>MKRRLRQQQVKSANPLWKIFDFINFFRLFKNTVIIEIARYIPSMKLKRWVYIHLLKMKVGNHTAFAFKVVPDLLHPEYITVGCNCVIGYHTTILTHEITVDSYREGFVEIGDHTLIGANVTILPGVKIGSHVRVSAGTVVTQDIPDYAIVYGNPMNIDKK</sequence>
<dbReference type="InterPro" id="IPR050179">
    <property type="entry name" value="Trans_hexapeptide_repeat"/>
</dbReference>
<name>A0ABT2QPD8_9STAP</name>
<comment type="caution">
    <text evidence="1">The sequence shown here is derived from an EMBL/GenBank/DDBJ whole genome shotgun (WGS) entry which is preliminary data.</text>
</comment>
<dbReference type="SUPFAM" id="SSF51161">
    <property type="entry name" value="Trimeric LpxA-like enzymes"/>
    <property type="match status" value="1"/>
</dbReference>
<dbReference type="Pfam" id="PF00132">
    <property type="entry name" value="Hexapep"/>
    <property type="match status" value="1"/>
</dbReference>
<accession>A0ABT2QPD8</accession>
<dbReference type="InterPro" id="IPR001451">
    <property type="entry name" value="Hexapep"/>
</dbReference>
<dbReference type="Gene3D" id="2.160.10.10">
    <property type="entry name" value="Hexapeptide repeat proteins"/>
    <property type="match status" value="1"/>
</dbReference>
<evidence type="ECO:0000313" key="1">
    <source>
        <dbReference type="EMBL" id="MCU5745845.1"/>
    </source>
</evidence>
<keyword evidence="1" id="KW-0012">Acyltransferase</keyword>
<reference evidence="1 2" key="1">
    <citation type="journal article" date="2023" name="Int. J. Syst. Evol. Microbiol.">
        <title>Streptococcus sciuri sp. nov., Staphylococcus marylandisciuri sp. nov. and Staphylococcus americanisciuri sp. nov., isolated from faeces of eastern grey squirrel (Sciurus carolinensis).</title>
        <authorList>
            <person name="Volokhov D.V."/>
            <person name="Zagorodnyaya T.A."/>
            <person name="Furtak V.A."/>
            <person name="Nattanmai G."/>
            <person name="Randall L."/>
            <person name="Jose S."/>
            <person name="Gao Y."/>
            <person name="Eisenberg T."/>
            <person name="Delmonte P."/>
            <person name="Blom J."/>
            <person name="Mitchell K.K."/>
        </authorList>
    </citation>
    <scope>NUCLEOTIDE SEQUENCE [LARGE SCALE GENOMIC DNA]</scope>
    <source>
        <strain evidence="1 2">SQ8-PEA</strain>
    </source>
</reference>
<dbReference type="PANTHER" id="PTHR43300">
    <property type="entry name" value="ACETYLTRANSFERASE"/>
    <property type="match status" value="1"/>
</dbReference>
<dbReference type="GO" id="GO:0016746">
    <property type="term" value="F:acyltransferase activity"/>
    <property type="evidence" value="ECO:0007669"/>
    <property type="project" value="UniProtKB-KW"/>
</dbReference>
<organism evidence="1 2">
    <name type="scientific">Staphylococcus marylandisciuri</name>
    <dbReference type="NCBI Taxonomy" id="2981529"/>
    <lineage>
        <taxon>Bacteria</taxon>
        <taxon>Bacillati</taxon>
        <taxon>Bacillota</taxon>
        <taxon>Bacilli</taxon>
        <taxon>Bacillales</taxon>
        <taxon>Staphylococcaceae</taxon>
        <taxon>Staphylococcus</taxon>
    </lineage>
</organism>
<gene>
    <name evidence="1" type="ORF">N9R04_03800</name>
</gene>
<dbReference type="CDD" id="cd04647">
    <property type="entry name" value="LbH_MAT_like"/>
    <property type="match status" value="1"/>
</dbReference>
<proteinExistence type="predicted"/>